<name>A0ABC9SU12_BACCE</name>
<proteinExistence type="predicted"/>
<evidence type="ECO:0000313" key="3">
    <source>
        <dbReference type="Proteomes" id="UP000014060"/>
    </source>
</evidence>
<evidence type="ECO:0000256" key="1">
    <source>
        <dbReference type="SAM" id="SignalP"/>
    </source>
</evidence>
<organism evidence="2 3">
    <name type="scientific">Bacillus cereus TIAC219</name>
    <dbReference type="NCBI Taxonomy" id="718222"/>
    <lineage>
        <taxon>Bacteria</taxon>
        <taxon>Bacillati</taxon>
        <taxon>Bacillota</taxon>
        <taxon>Bacilli</taxon>
        <taxon>Bacillales</taxon>
        <taxon>Bacillaceae</taxon>
        <taxon>Bacillus</taxon>
        <taxon>Bacillus cereus group</taxon>
    </lineage>
</organism>
<feature type="non-terminal residue" evidence="2">
    <location>
        <position position="108"/>
    </location>
</feature>
<keyword evidence="1" id="KW-0732">Signal</keyword>
<accession>A0ABC9SU12</accession>
<sequence length="108" mass="12169">MLKRGVMLLFFILSISTFSMVTHAANSSEYVNQSFYGYKEPSFTSAKTNGGSEYGAQNVGVVEKRDNGWWKIETWEGPVWINLNGEERVMGDFYAYDEPSFSSKVANA</sequence>
<reference evidence="2 3" key="1">
    <citation type="submission" date="2013-01" db="EMBL/GenBank/DDBJ databases">
        <title>The Genome Sequence of Bacillus cereus TIAC219.</title>
        <authorList>
            <consortium name="The Broad Institute Genome Sequencing Platform"/>
            <consortium name="The Broad Institute Genome Sequencing Center for Infectious Disease"/>
            <person name="Feldgarden M."/>
            <person name="Van der Auwera G.A."/>
            <person name="Mahillon J."/>
            <person name="Duprez V."/>
            <person name="Timmery S."/>
            <person name="Mattelet C."/>
            <person name="Dierick K."/>
            <person name="Sun M."/>
            <person name="Yu Z."/>
            <person name="Zhu L."/>
            <person name="Hu X."/>
            <person name="Shank E.B."/>
            <person name="Swiecicka I."/>
            <person name="Hansen B.M."/>
            <person name="Andrup L."/>
            <person name="Walker B."/>
            <person name="Young S.K."/>
            <person name="Zeng Q."/>
            <person name="Gargeya S."/>
            <person name="Fitzgerald M."/>
            <person name="Haas B."/>
            <person name="Abouelleil A."/>
            <person name="Alvarado L."/>
            <person name="Arachchi H.M."/>
            <person name="Berlin A.M."/>
            <person name="Chapman S.B."/>
            <person name="Dewar J."/>
            <person name="Goldberg J."/>
            <person name="Griggs A."/>
            <person name="Gujja S."/>
            <person name="Hansen M."/>
            <person name="Howarth C."/>
            <person name="Imamovic A."/>
            <person name="Larimer J."/>
            <person name="McCowan C."/>
            <person name="Murphy C."/>
            <person name="Neiman D."/>
            <person name="Pearson M."/>
            <person name="Priest M."/>
            <person name="Roberts A."/>
            <person name="Saif S."/>
            <person name="Shea T."/>
            <person name="Sisk P."/>
            <person name="Sykes S."/>
            <person name="Wortman J."/>
            <person name="Nusbaum C."/>
            <person name="Birren B."/>
        </authorList>
    </citation>
    <scope>NUCLEOTIDE SEQUENCE [LARGE SCALE GENOMIC DNA]</scope>
    <source>
        <strain evidence="2 3">TIAC219</strain>
    </source>
</reference>
<gene>
    <name evidence="2" type="ORF">IAY_07141</name>
</gene>
<dbReference type="EMBL" id="AHCJ01000059">
    <property type="protein sequence ID" value="EOQ59573.1"/>
    <property type="molecule type" value="Genomic_DNA"/>
</dbReference>
<comment type="caution">
    <text evidence="2">The sequence shown here is derived from an EMBL/GenBank/DDBJ whole genome shotgun (WGS) entry which is preliminary data.</text>
</comment>
<protein>
    <submittedName>
        <fullName evidence="2">Uncharacterized protein</fullName>
    </submittedName>
</protein>
<dbReference type="Proteomes" id="UP000014060">
    <property type="component" value="Unassembled WGS sequence"/>
</dbReference>
<evidence type="ECO:0000313" key="2">
    <source>
        <dbReference type="EMBL" id="EOQ59573.1"/>
    </source>
</evidence>
<feature type="chain" id="PRO_5044789737" evidence="1">
    <location>
        <begin position="25"/>
        <end position="108"/>
    </location>
</feature>
<feature type="signal peptide" evidence="1">
    <location>
        <begin position="1"/>
        <end position="24"/>
    </location>
</feature>
<dbReference type="AlphaFoldDB" id="A0ABC9SU12"/>